<gene>
    <name evidence="13" type="ORF">MNQ99_11570</name>
</gene>
<dbReference type="PRINTS" id="PR00162">
    <property type="entry name" value="RIESKE"/>
</dbReference>
<evidence type="ECO:0000256" key="5">
    <source>
        <dbReference type="ARBA" id="ARBA00023004"/>
    </source>
</evidence>
<keyword evidence="11" id="KW-0732">Signal</keyword>
<organism evidence="13 14">
    <name type="scientific">Arthrobacter sulfonylureivorans</name>
    <dbReference type="NCBI Taxonomy" id="2486855"/>
    <lineage>
        <taxon>Bacteria</taxon>
        <taxon>Bacillati</taxon>
        <taxon>Actinomycetota</taxon>
        <taxon>Actinomycetes</taxon>
        <taxon>Micrococcales</taxon>
        <taxon>Micrococcaceae</taxon>
        <taxon>Arthrobacter</taxon>
    </lineage>
</organism>
<evidence type="ECO:0000313" key="13">
    <source>
        <dbReference type="EMBL" id="UNK44622.1"/>
    </source>
</evidence>
<keyword evidence="7" id="KW-1015">Disulfide bond</keyword>
<evidence type="ECO:0000313" key="14">
    <source>
        <dbReference type="Proteomes" id="UP000829069"/>
    </source>
</evidence>
<dbReference type="PROSITE" id="PS51296">
    <property type="entry name" value="RIESKE"/>
    <property type="match status" value="1"/>
</dbReference>
<dbReference type="InterPro" id="IPR036922">
    <property type="entry name" value="Rieske_2Fe-2S_sf"/>
</dbReference>
<keyword evidence="14" id="KW-1185">Reference proteome</keyword>
<evidence type="ECO:0000256" key="6">
    <source>
        <dbReference type="ARBA" id="ARBA00023014"/>
    </source>
</evidence>
<dbReference type="Proteomes" id="UP000829069">
    <property type="component" value="Chromosome"/>
</dbReference>
<dbReference type="InterPro" id="IPR005805">
    <property type="entry name" value="Rieske_Fe-S_prot_C"/>
</dbReference>
<evidence type="ECO:0000256" key="10">
    <source>
        <dbReference type="SAM" id="MobiDB-lite"/>
    </source>
</evidence>
<feature type="signal peptide" evidence="11">
    <location>
        <begin position="1"/>
        <end position="26"/>
    </location>
</feature>
<accession>A0ABY3W3E3</accession>
<keyword evidence="5" id="KW-0408">Iron</keyword>
<evidence type="ECO:0000256" key="3">
    <source>
        <dbReference type="ARBA" id="ARBA00022714"/>
    </source>
</evidence>
<evidence type="ECO:0000259" key="12">
    <source>
        <dbReference type="PROSITE" id="PS51296"/>
    </source>
</evidence>
<evidence type="ECO:0000256" key="8">
    <source>
        <dbReference type="ARBA" id="ARBA00029586"/>
    </source>
</evidence>
<sequence length="155" mass="15297">MILDVSPTRRSLLGVSAAACSACVLAACAPSTGGSGQSATGDSGQSGGPEAPDASGGTPVQVLKLADVAVGDSAGGEANGNKVLVYRPDEETVEAFSAICTHQGCTVAPAGAEFHCPCHGSVYRAQDGTVLDGPAPKPLQRFAAAIAGDWITVTV</sequence>
<dbReference type="InterPro" id="IPR014349">
    <property type="entry name" value="Rieske_Fe-S_prot"/>
</dbReference>
<comment type="function">
    <text evidence="1">Iron-sulfur subunit of the cytochrome bc1 complex, an essential component of the respiratory electron transport chain required for ATP synthesis. The bc1 complex catalyzes the oxidation of menaquinol and the reduction of cytochrome c in the respiratory chain. The bc1 complex operates through a Q-cycle mechanism that couples electron transfer to generation of the proton gradient that drives ATP synthesis.</text>
</comment>
<dbReference type="Gene3D" id="2.102.10.10">
    <property type="entry name" value="Rieske [2Fe-2S] iron-sulphur domain"/>
    <property type="match status" value="1"/>
</dbReference>
<keyword evidence="4" id="KW-0479">Metal-binding</keyword>
<dbReference type="RefSeq" id="WP_241913049.1">
    <property type="nucleotide sequence ID" value="NZ_CP093326.1"/>
</dbReference>
<evidence type="ECO:0000256" key="2">
    <source>
        <dbReference type="ARBA" id="ARBA00015816"/>
    </source>
</evidence>
<proteinExistence type="predicted"/>
<dbReference type="CDD" id="cd03467">
    <property type="entry name" value="Rieske"/>
    <property type="match status" value="1"/>
</dbReference>
<evidence type="ECO:0000256" key="7">
    <source>
        <dbReference type="ARBA" id="ARBA00023157"/>
    </source>
</evidence>
<keyword evidence="3" id="KW-0001">2Fe-2S</keyword>
<dbReference type="EMBL" id="CP093326">
    <property type="protein sequence ID" value="UNK44622.1"/>
    <property type="molecule type" value="Genomic_DNA"/>
</dbReference>
<dbReference type="SUPFAM" id="SSF50022">
    <property type="entry name" value="ISP domain"/>
    <property type="match status" value="1"/>
</dbReference>
<dbReference type="PANTHER" id="PTHR10134">
    <property type="entry name" value="CYTOCHROME B-C1 COMPLEX SUBUNIT RIESKE, MITOCHONDRIAL"/>
    <property type="match status" value="1"/>
</dbReference>
<reference evidence="13 14" key="1">
    <citation type="submission" date="2022-03" db="EMBL/GenBank/DDBJ databases">
        <title>Isotopic signatures of nitrous oxide derived from detoxification processes.</title>
        <authorList>
            <person name="Behrendt U."/>
            <person name="Buchen C."/>
            <person name="Well R."/>
            <person name="Ulrich A."/>
            <person name="Rohe L."/>
            <person name="Kolb S."/>
            <person name="Schloter M."/>
            <person name="Horn M.A."/>
            <person name="Augustin J."/>
        </authorList>
    </citation>
    <scope>NUCLEOTIDE SEQUENCE [LARGE SCALE GENOMIC DNA]</scope>
    <source>
        <strain evidence="13 14">S4-C24</strain>
    </source>
</reference>
<feature type="domain" description="Rieske" evidence="12">
    <location>
        <begin position="60"/>
        <end position="153"/>
    </location>
</feature>
<dbReference type="InterPro" id="IPR017941">
    <property type="entry name" value="Rieske_2Fe-2S"/>
</dbReference>
<comment type="cofactor">
    <cofactor evidence="9">
        <name>[2Fe-2S] cluster</name>
        <dbReference type="ChEBI" id="CHEBI:190135"/>
    </cofactor>
</comment>
<keyword evidence="6" id="KW-0411">Iron-sulfur</keyword>
<evidence type="ECO:0000256" key="1">
    <source>
        <dbReference type="ARBA" id="ARBA00002494"/>
    </source>
</evidence>
<evidence type="ECO:0000256" key="9">
    <source>
        <dbReference type="ARBA" id="ARBA00034078"/>
    </source>
</evidence>
<dbReference type="Pfam" id="PF00355">
    <property type="entry name" value="Rieske"/>
    <property type="match status" value="1"/>
</dbReference>
<feature type="chain" id="PRO_5045464437" description="Cytochrome bc1 complex Rieske iron-sulfur subunit" evidence="11">
    <location>
        <begin position="27"/>
        <end position="155"/>
    </location>
</feature>
<evidence type="ECO:0000256" key="11">
    <source>
        <dbReference type="SAM" id="SignalP"/>
    </source>
</evidence>
<feature type="region of interest" description="Disordered" evidence="10">
    <location>
        <begin position="35"/>
        <end position="58"/>
    </location>
</feature>
<evidence type="ECO:0000256" key="4">
    <source>
        <dbReference type="ARBA" id="ARBA00022723"/>
    </source>
</evidence>
<name>A0ABY3W3E3_9MICC</name>
<protein>
    <recommendedName>
        <fullName evidence="2">Cytochrome bc1 complex Rieske iron-sulfur subunit</fullName>
    </recommendedName>
    <alternativeName>
        <fullName evidence="8">Cytochrome bc1 reductase complex subunit QcrA</fullName>
    </alternativeName>
</protein>